<dbReference type="EMBL" id="JAZHOU010000001">
    <property type="protein sequence ID" value="MEF3077420.1"/>
    <property type="molecule type" value="Genomic_DNA"/>
</dbReference>
<dbReference type="RefSeq" id="WP_331808261.1">
    <property type="nucleotide sequence ID" value="NZ_JAZHOU010000001.1"/>
</dbReference>
<proteinExistence type="predicted"/>
<name>A0ABU7W1B0_9FLAO</name>
<gene>
    <name evidence="1" type="ORF">V1468_00260</name>
</gene>
<accession>A0ABU7W1B0</accession>
<sequence length="309" mass="37052">MEVTLLYKYHYEAIIKRSKHLVVTIFKSNKSIKRTFSSFYNDIIEEFKGRKIHYYDLYKGKYSNSMNVFDRNKMIYEGSKYEVIELVFKNHIFSLYEKYSKKELLNFIVDLARRDALDYLSRHLYNHRDYYSLVYDTKSYQNIYFDDSGNIYFRDSKEFNDMLDLKHPNRKAAELNIEIKLPKEDNISKTISSENDKDSEIQEKLNDFTDDERLILSHLVYYNIIKSNKKSVDLNRFLMLVKIMGGYNSISLFYQKTNTNTLYKKALEGPSYFVGATRRELLRSLQQKLINLGIDDFLYLIEKQLRNIK</sequence>
<comment type="caution">
    <text evidence="1">The sequence shown here is derived from an EMBL/GenBank/DDBJ whole genome shotgun (WGS) entry which is preliminary data.</text>
</comment>
<evidence type="ECO:0000313" key="1">
    <source>
        <dbReference type="EMBL" id="MEF3077420.1"/>
    </source>
</evidence>
<reference evidence="1 2" key="1">
    <citation type="submission" date="2024-02" db="EMBL/GenBank/DDBJ databases">
        <title>Winogradskyella poriferorum JCM 12885.</title>
        <authorList>
            <person name="Zhang D.-F."/>
            <person name="Fu Z.-Y."/>
        </authorList>
    </citation>
    <scope>NUCLEOTIDE SEQUENCE [LARGE SCALE GENOMIC DNA]</scope>
    <source>
        <strain evidence="1 2">JCM 12885</strain>
    </source>
</reference>
<evidence type="ECO:0000313" key="2">
    <source>
        <dbReference type="Proteomes" id="UP001356704"/>
    </source>
</evidence>
<organism evidence="1 2">
    <name type="scientific">Winogradskyella poriferorum</name>
    <dbReference type="NCBI Taxonomy" id="307627"/>
    <lineage>
        <taxon>Bacteria</taxon>
        <taxon>Pseudomonadati</taxon>
        <taxon>Bacteroidota</taxon>
        <taxon>Flavobacteriia</taxon>
        <taxon>Flavobacteriales</taxon>
        <taxon>Flavobacteriaceae</taxon>
        <taxon>Winogradskyella</taxon>
    </lineage>
</organism>
<dbReference type="Proteomes" id="UP001356704">
    <property type="component" value="Unassembled WGS sequence"/>
</dbReference>
<protein>
    <submittedName>
        <fullName evidence="1">Uncharacterized protein</fullName>
    </submittedName>
</protein>
<keyword evidence="2" id="KW-1185">Reference proteome</keyword>